<dbReference type="InterPro" id="IPR016039">
    <property type="entry name" value="Thiolase-like"/>
</dbReference>
<keyword evidence="3 7" id="KW-0808">Transferase</keyword>
<dbReference type="Pfam" id="PF00108">
    <property type="entry name" value="Thiolase_N"/>
    <property type="match status" value="1"/>
</dbReference>
<dbReference type="PANTHER" id="PTHR43853">
    <property type="entry name" value="3-KETOACYL-COA THIOLASE, PEROXISOMAL"/>
    <property type="match status" value="1"/>
</dbReference>
<feature type="active site" description="Proton acceptor" evidence="6">
    <location>
        <position position="387"/>
    </location>
</feature>
<dbReference type="SUPFAM" id="SSF53901">
    <property type="entry name" value="Thiolase-like"/>
    <property type="match status" value="2"/>
</dbReference>
<dbReference type="PIRSF" id="PIRSF000429">
    <property type="entry name" value="Ac-CoA_Ac_transf"/>
    <property type="match status" value="1"/>
</dbReference>
<dbReference type="EMBL" id="CP060719">
    <property type="protein sequence ID" value="QNN69659.1"/>
    <property type="molecule type" value="Genomic_DNA"/>
</dbReference>
<dbReference type="GO" id="GO:0010124">
    <property type="term" value="P:phenylacetate catabolic process"/>
    <property type="evidence" value="ECO:0007669"/>
    <property type="project" value="TreeGrafter"/>
</dbReference>
<evidence type="ECO:0000259" key="8">
    <source>
        <dbReference type="Pfam" id="PF00108"/>
    </source>
</evidence>
<evidence type="ECO:0000313" key="10">
    <source>
        <dbReference type="EMBL" id="QNN69659.1"/>
    </source>
</evidence>
<comment type="pathway">
    <text evidence="1">Lipid metabolism.</text>
</comment>
<comment type="similarity">
    <text evidence="2 7">Belongs to the thiolase-like superfamily. Thiolase family.</text>
</comment>
<evidence type="ECO:0000256" key="5">
    <source>
        <dbReference type="ARBA" id="ARBA00024073"/>
    </source>
</evidence>
<dbReference type="GO" id="GO:0005737">
    <property type="term" value="C:cytoplasm"/>
    <property type="evidence" value="ECO:0007669"/>
    <property type="project" value="UniProtKB-ARBA"/>
</dbReference>
<dbReference type="NCBIfam" id="TIGR01930">
    <property type="entry name" value="AcCoA-C-Actrans"/>
    <property type="match status" value="1"/>
</dbReference>
<protein>
    <recommendedName>
        <fullName evidence="5">acetyl-CoA C-acyltransferase</fullName>
        <ecNumber evidence="5">2.3.1.16</ecNumber>
    </recommendedName>
</protein>
<evidence type="ECO:0000256" key="6">
    <source>
        <dbReference type="PIRSR" id="PIRSR000429-1"/>
    </source>
</evidence>
<sequence length="401" mass="42162">MSKQVQDAYIVAATRTPVGKAPKGVFRNTRPDDMLAHVLKSVVAQAPGIDLNRIDDAIIGCAMPEGEQGMNVARIGLLLAGLPNTIAAQTINRFCSSGLQAVAMAADQIRLGNADLMLAGGTESMSMVPMMGNKIAMAPSVFDNDHVAIAYGMGITAEKVAEEWKISREDQDAFAVASHQKALAAQAAGEFREEISAYEVISRQPDLAGDTVRLKKLLVEHDEGPRADTSLEGLARLRTVFRNQQFGGTVTAGTASQMSDGAAGVLLASEQAIKDYGLTPLARFVSFSVAGVRPEVMGIGPIAAIPKALKQAGLTKDQLDWIELNEAFAAQALAVIRDSDLDASKINPLGGAIALGHPLGATGAIRTATIVHGMRRHQKKYGMVTMCIGTGMGAAGIFEAL</sequence>
<dbReference type="RefSeq" id="WP_187552177.1">
    <property type="nucleotide sequence ID" value="NZ_BMZL01000001.1"/>
</dbReference>
<name>A0A7G9SP84_9GAMM</name>
<feature type="domain" description="Thiolase C-terminal" evidence="9">
    <location>
        <begin position="278"/>
        <end position="399"/>
    </location>
</feature>
<evidence type="ECO:0000313" key="11">
    <source>
        <dbReference type="Proteomes" id="UP000515804"/>
    </source>
</evidence>
<reference evidence="10 11" key="1">
    <citation type="submission" date="2020-08" db="EMBL/GenBank/DDBJ databases">
        <title>Genome sequence of Thermomonas carbonis KCTC 42013T.</title>
        <authorList>
            <person name="Hyun D.-W."/>
            <person name="Bae J.-W."/>
        </authorList>
    </citation>
    <scope>NUCLEOTIDE SEQUENCE [LARGE SCALE GENOMIC DNA]</scope>
    <source>
        <strain evidence="10 11">KCTC 42013</strain>
    </source>
</reference>
<dbReference type="Gene3D" id="3.40.47.10">
    <property type="match status" value="1"/>
</dbReference>
<dbReference type="GO" id="GO:0006635">
    <property type="term" value="P:fatty acid beta-oxidation"/>
    <property type="evidence" value="ECO:0007669"/>
    <property type="project" value="TreeGrafter"/>
</dbReference>
<gene>
    <name evidence="10" type="ORF">H9L16_13485</name>
</gene>
<dbReference type="InterPro" id="IPR020617">
    <property type="entry name" value="Thiolase_C"/>
</dbReference>
<dbReference type="Pfam" id="PF02803">
    <property type="entry name" value="Thiolase_C"/>
    <property type="match status" value="1"/>
</dbReference>
<dbReference type="GO" id="GO:0003988">
    <property type="term" value="F:acetyl-CoA C-acyltransferase activity"/>
    <property type="evidence" value="ECO:0007669"/>
    <property type="project" value="UniProtKB-EC"/>
</dbReference>
<evidence type="ECO:0000256" key="2">
    <source>
        <dbReference type="ARBA" id="ARBA00010982"/>
    </source>
</evidence>
<evidence type="ECO:0000256" key="1">
    <source>
        <dbReference type="ARBA" id="ARBA00005189"/>
    </source>
</evidence>
<dbReference type="PROSITE" id="PS00737">
    <property type="entry name" value="THIOLASE_2"/>
    <property type="match status" value="1"/>
</dbReference>
<feature type="active site" description="Acyl-thioester intermediate" evidence="6">
    <location>
        <position position="95"/>
    </location>
</feature>
<dbReference type="InterPro" id="IPR020615">
    <property type="entry name" value="Thiolase_acyl_enz_int_AS"/>
</dbReference>
<dbReference type="EC" id="2.3.1.16" evidence="5"/>
<dbReference type="KEGG" id="tcn:H9L16_13485"/>
<dbReference type="InterPro" id="IPR050215">
    <property type="entry name" value="Thiolase-like_sf_Thiolase"/>
</dbReference>
<keyword evidence="4 7" id="KW-0012">Acyltransferase</keyword>
<dbReference type="PANTHER" id="PTHR43853:SF21">
    <property type="entry name" value="STEROID 3-KETOACYL-COA THIOLASE"/>
    <property type="match status" value="1"/>
</dbReference>
<dbReference type="PROSITE" id="PS00099">
    <property type="entry name" value="THIOLASE_3"/>
    <property type="match status" value="1"/>
</dbReference>
<evidence type="ECO:0000256" key="4">
    <source>
        <dbReference type="ARBA" id="ARBA00023315"/>
    </source>
</evidence>
<dbReference type="PROSITE" id="PS00098">
    <property type="entry name" value="THIOLASE_1"/>
    <property type="match status" value="1"/>
</dbReference>
<organism evidence="10 11">
    <name type="scientific">Thermomonas carbonis</name>
    <dbReference type="NCBI Taxonomy" id="1463158"/>
    <lineage>
        <taxon>Bacteria</taxon>
        <taxon>Pseudomonadati</taxon>
        <taxon>Pseudomonadota</taxon>
        <taxon>Gammaproteobacteria</taxon>
        <taxon>Lysobacterales</taxon>
        <taxon>Lysobacteraceae</taxon>
        <taxon>Thermomonas</taxon>
    </lineage>
</organism>
<dbReference type="InterPro" id="IPR020610">
    <property type="entry name" value="Thiolase_AS"/>
</dbReference>
<accession>A0A7G9SP84</accession>
<dbReference type="InterPro" id="IPR020613">
    <property type="entry name" value="Thiolase_CS"/>
</dbReference>
<dbReference type="InterPro" id="IPR020616">
    <property type="entry name" value="Thiolase_N"/>
</dbReference>
<evidence type="ECO:0000256" key="3">
    <source>
        <dbReference type="ARBA" id="ARBA00022679"/>
    </source>
</evidence>
<dbReference type="NCBIfam" id="NF006553">
    <property type="entry name" value="PRK09052.1"/>
    <property type="match status" value="1"/>
</dbReference>
<dbReference type="AlphaFoldDB" id="A0A7G9SP84"/>
<proteinExistence type="inferred from homology"/>
<dbReference type="InterPro" id="IPR002155">
    <property type="entry name" value="Thiolase"/>
</dbReference>
<feature type="domain" description="Thiolase N-terminal" evidence="8">
    <location>
        <begin position="9"/>
        <end position="271"/>
    </location>
</feature>
<dbReference type="Proteomes" id="UP000515804">
    <property type="component" value="Chromosome"/>
</dbReference>
<dbReference type="CDD" id="cd00751">
    <property type="entry name" value="thiolase"/>
    <property type="match status" value="1"/>
</dbReference>
<keyword evidence="11" id="KW-1185">Reference proteome</keyword>
<evidence type="ECO:0000259" key="9">
    <source>
        <dbReference type="Pfam" id="PF02803"/>
    </source>
</evidence>
<dbReference type="FunFam" id="3.40.47.10:FF:000010">
    <property type="entry name" value="Acetyl-CoA acetyltransferase (Thiolase)"/>
    <property type="match status" value="1"/>
</dbReference>
<feature type="active site" description="Proton acceptor" evidence="6">
    <location>
        <position position="357"/>
    </location>
</feature>
<evidence type="ECO:0000256" key="7">
    <source>
        <dbReference type="RuleBase" id="RU003557"/>
    </source>
</evidence>